<dbReference type="InterPro" id="IPR025110">
    <property type="entry name" value="AMP-bd_C"/>
</dbReference>
<dbReference type="SUPFAM" id="SSF56801">
    <property type="entry name" value="Acetyl-CoA synthetase-like"/>
    <property type="match status" value="1"/>
</dbReference>
<feature type="region of interest" description="Disordered" evidence="1">
    <location>
        <begin position="157"/>
        <end position="186"/>
    </location>
</feature>
<organism evidence="4 5">
    <name type="scientific">Pseudoclavibacter endophyticus</name>
    <dbReference type="NCBI Taxonomy" id="1778590"/>
    <lineage>
        <taxon>Bacteria</taxon>
        <taxon>Bacillati</taxon>
        <taxon>Actinomycetota</taxon>
        <taxon>Actinomycetes</taxon>
        <taxon>Micrococcales</taxon>
        <taxon>Microbacteriaceae</taxon>
        <taxon>Pseudoclavibacter</taxon>
    </lineage>
</organism>
<dbReference type="Proteomes" id="UP000431744">
    <property type="component" value="Unassembled WGS sequence"/>
</dbReference>
<gene>
    <name evidence="4" type="ORF">F8O04_05190</name>
</gene>
<dbReference type="Gene3D" id="3.30.300.30">
    <property type="match status" value="1"/>
</dbReference>
<dbReference type="InterPro" id="IPR045851">
    <property type="entry name" value="AMP-bd_C_sf"/>
</dbReference>
<reference evidence="4 5" key="1">
    <citation type="submission" date="2019-09" db="EMBL/GenBank/DDBJ databases">
        <title>Phylogeny of genus Pseudoclavibacter and closely related genus.</title>
        <authorList>
            <person name="Li Y."/>
        </authorList>
    </citation>
    <scope>NUCLEOTIDE SEQUENCE [LARGE SCALE GENOMIC DNA]</scope>
    <source>
        <strain evidence="4 5">EGI 60007</strain>
    </source>
</reference>
<evidence type="ECO:0000313" key="4">
    <source>
        <dbReference type="EMBL" id="KAB1649639.1"/>
    </source>
</evidence>
<dbReference type="Gene3D" id="3.40.50.12780">
    <property type="entry name" value="N-terminal domain of ligase-like"/>
    <property type="match status" value="1"/>
</dbReference>
<accession>A0A6H9WFB0</accession>
<feature type="domain" description="AMP-dependent synthetase/ligase" evidence="2">
    <location>
        <begin position="38"/>
        <end position="426"/>
    </location>
</feature>
<dbReference type="GO" id="GO:0016878">
    <property type="term" value="F:acid-thiol ligase activity"/>
    <property type="evidence" value="ECO:0007669"/>
    <property type="project" value="UniProtKB-ARBA"/>
</dbReference>
<proteinExistence type="predicted"/>
<name>A0A6H9WFB0_9MICO</name>
<dbReference type="PANTHER" id="PTHR43767">
    <property type="entry name" value="LONG-CHAIN-FATTY-ACID--COA LIGASE"/>
    <property type="match status" value="1"/>
</dbReference>
<feature type="domain" description="AMP-binding enzyme C-terminal" evidence="3">
    <location>
        <begin position="487"/>
        <end position="562"/>
    </location>
</feature>
<dbReference type="OrthoDB" id="3443462at2"/>
<dbReference type="PANTHER" id="PTHR43767:SF1">
    <property type="entry name" value="NONRIBOSOMAL PEPTIDE SYNTHASE PES1 (EUROFUNG)-RELATED"/>
    <property type="match status" value="1"/>
</dbReference>
<dbReference type="InterPro" id="IPR000873">
    <property type="entry name" value="AMP-dep_synth/lig_dom"/>
</dbReference>
<evidence type="ECO:0000259" key="2">
    <source>
        <dbReference type="Pfam" id="PF00501"/>
    </source>
</evidence>
<dbReference type="AlphaFoldDB" id="A0A6H9WFB0"/>
<dbReference type="InterPro" id="IPR050237">
    <property type="entry name" value="ATP-dep_AMP-bd_enzyme"/>
</dbReference>
<dbReference type="InterPro" id="IPR042099">
    <property type="entry name" value="ANL_N_sf"/>
</dbReference>
<evidence type="ECO:0000256" key="1">
    <source>
        <dbReference type="SAM" id="MobiDB-lite"/>
    </source>
</evidence>
<dbReference type="EMBL" id="WBJY01000001">
    <property type="protein sequence ID" value="KAB1649639.1"/>
    <property type="molecule type" value="Genomic_DNA"/>
</dbReference>
<protein>
    <submittedName>
        <fullName evidence="4">AMP-binding protein</fullName>
    </submittedName>
</protein>
<dbReference type="Pfam" id="PF13193">
    <property type="entry name" value="AMP-binding_C"/>
    <property type="match status" value="1"/>
</dbReference>
<comment type="caution">
    <text evidence="4">The sequence shown here is derived from an EMBL/GenBank/DDBJ whole genome shotgun (WGS) entry which is preliminary data.</text>
</comment>
<evidence type="ECO:0000259" key="3">
    <source>
        <dbReference type="Pfam" id="PF13193"/>
    </source>
</evidence>
<dbReference type="Pfam" id="PF00501">
    <property type="entry name" value="AMP-binding"/>
    <property type="match status" value="1"/>
</dbReference>
<evidence type="ECO:0000313" key="5">
    <source>
        <dbReference type="Proteomes" id="UP000431744"/>
    </source>
</evidence>
<keyword evidence="5" id="KW-1185">Reference proteome</keyword>
<sequence length="581" mass="61292">MSGVNTGSRSAADAAADVSADNTVAWAPHYSDLWQGIAARTPERRAVVTPLGEVTWGQLAREAGAVAAHLTRAGLVQGDAAATLLYNRAEFLTFLWACLSIGVAPVAINYRYRATEVRELLVDSNCRSFLFQATERDLALEAADGLDIDLIEVDDEAQGSPDARQAPKGAGEQPVPRAAAGHAPSGTPVPYADVIAAGGSMPATAPSGACMRLYTGGTTGSPKAVVWDLDTLLVVRRNSTWGLIGAEPPTTFEEAVDIACDPTRQQLVTLPMSPLLHGTAQSATMATLAIGGCVVLQGAPRMDVQRVYELIREHRVNRVIVAGDVLALPLVEAAEAGDGLPDVTSIISSGMRLSADTKRRLHAQGDMTIVDMFASSEGGPYALGVSRSADEVTTRMELTPDAVILDAEHRALDPVPGTVGLIAFRGILPTGYFGDPVKTASSFPVIRGRRHLVPGDWVRVEDDGRIELLGRGRAVVNTGGEKVFPAEVEQALLEHDAVSDAVVFGMPHPRYGEVVCAAVAVEDGADVTGGQLSAFVGQRLAGYKKPKHVFLRTSLDRSVTGKIPLERLRDEAAAELGPARA</sequence>